<protein>
    <recommendedName>
        <fullName evidence="2">Histone-lysine N-methyltransferase, H3 lysine-79 specific</fullName>
        <ecNumber evidence="1">2.1.1.360</ecNumber>
    </recommendedName>
    <alternativeName>
        <fullName evidence="4">Histone H3-K79 methyltransferase</fullName>
    </alternativeName>
</protein>
<dbReference type="InterPro" id="IPR025789">
    <property type="entry name" value="DOT1_dom"/>
</dbReference>
<feature type="region of interest" description="Disordered" evidence="6">
    <location>
        <begin position="170"/>
        <end position="198"/>
    </location>
</feature>
<organism evidence="8 9">
    <name type="scientific">Triparma columacea</name>
    <dbReference type="NCBI Taxonomy" id="722753"/>
    <lineage>
        <taxon>Eukaryota</taxon>
        <taxon>Sar</taxon>
        <taxon>Stramenopiles</taxon>
        <taxon>Ochrophyta</taxon>
        <taxon>Bolidophyceae</taxon>
        <taxon>Parmales</taxon>
        <taxon>Triparmaceae</taxon>
        <taxon>Triparma</taxon>
    </lineage>
</organism>
<dbReference type="AlphaFoldDB" id="A0A9W7GPZ9"/>
<dbReference type="EC" id="2.1.1.360" evidence="1"/>
<dbReference type="InterPro" id="IPR029063">
    <property type="entry name" value="SAM-dependent_MTases_sf"/>
</dbReference>
<evidence type="ECO:0000256" key="5">
    <source>
        <dbReference type="ARBA" id="ARBA00047770"/>
    </source>
</evidence>
<evidence type="ECO:0000313" key="8">
    <source>
        <dbReference type="EMBL" id="GMI48578.1"/>
    </source>
</evidence>
<evidence type="ECO:0000256" key="2">
    <source>
        <dbReference type="ARBA" id="ARBA00020987"/>
    </source>
</evidence>
<dbReference type="EMBL" id="BRYA01000408">
    <property type="protein sequence ID" value="GMI48578.1"/>
    <property type="molecule type" value="Genomic_DNA"/>
</dbReference>
<dbReference type="SUPFAM" id="SSF53335">
    <property type="entry name" value="S-adenosyl-L-methionine-dependent methyltransferases"/>
    <property type="match status" value="1"/>
</dbReference>
<evidence type="ECO:0000256" key="1">
    <source>
        <dbReference type="ARBA" id="ARBA00012190"/>
    </source>
</evidence>
<dbReference type="Pfam" id="PF08123">
    <property type="entry name" value="DOT1"/>
    <property type="match status" value="1"/>
</dbReference>
<dbReference type="PANTHER" id="PTHR21451:SF19">
    <property type="entry name" value="ACTIVATED IN BLOCKED UNFOLDED PROTEIN RESPONSE"/>
    <property type="match status" value="1"/>
</dbReference>
<evidence type="ECO:0000256" key="6">
    <source>
        <dbReference type="SAM" id="MobiDB-lite"/>
    </source>
</evidence>
<evidence type="ECO:0000256" key="4">
    <source>
        <dbReference type="ARBA" id="ARBA00029821"/>
    </source>
</evidence>
<dbReference type="OrthoDB" id="443402at2759"/>
<comment type="catalytic activity">
    <reaction evidence="5">
        <text>L-lysyl(79)-[histone H3] + 3 S-adenosyl-L-methionine = N(6),N(6),N(6)-trimethyl-L-lysyl(79)-[histone H3] + 3 S-adenosyl-L-homocysteine + 3 H(+)</text>
        <dbReference type="Rhea" id="RHEA:60328"/>
        <dbReference type="Rhea" id="RHEA-COMP:15549"/>
        <dbReference type="Rhea" id="RHEA-COMP:15552"/>
        <dbReference type="ChEBI" id="CHEBI:15378"/>
        <dbReference type="ChEBI" id="CHEBI:29969"/>
        <dbReference type="ChEBI" id="CHEBI:57856"/>
        <dbReference type="ChEBI" id="CHEBI:59789"/>
        <dbReference type="ChEBI" id="CHEBI:61961"/>
        <dbReference type="EC" id="2.1.1.360"/>
    </reaction>
</comment>
<name>A0A9W7GPZ9_9STRA</name>
<sequence>MSFPPRDLEHEQLLMSARASEIQLSVVSGCGSAVGGPTHGTKATFVGSASRKPKCVADAENRVRMERLAKQDAERRENKPKPTVDDFILDRGLQVWNDAVGKYMKLGRAVSRRERVETENDEEWDQSLTYSATPYEVIASAILRIRSYYGNPEITSVGEIRERGGMLQASFSAESSPEEDVGGGGREEKVTEPASAETTSLSRAIGKGGVFYDLGCGVGGVVAAAASVHCWDEVVGIECLEGLHNTALEVQHMWEKVEVTKALGEEYERGTGEGLNKLRFVKGNIFDLEECDWTVGDVIFCNCAMFTEERMAELQSAALGMRPGSFLFTVTKTLDEKTSDFALVEERTVKMDYGDGTVFMWVRTAEEASLEGGESIGAVDEVGDEEGF</sequence>
<dbReference type="GO" id="GO:0140956">
    <property type="term" value="F:histone H3K79 trimethyltransferase activity"/>
    <property type="evidence" value="ECO:0007669"/>
    <property type="project" value="UniProtKB-EC"/>
</dbReference>
<keyword evidence="3" id="KW-0156">Chromatin regulator</keyword>
<feature type="domain" description="DOT1" evidence="7">
    <location>
        <begin position="205"/>
        <end position="330"/>
    </location>
</feature>
<dbReference type="InterPro" id="IPR030445">
    <property type="entry name" value="H3-K79_meTrfase"/>
</dbReference>
<dbReference type="PANTHER" id="PTHR21451">
    <property type="entry name" value="HISTONE H3 METHYLTRANSFERASE"/>
    <property type="match status" value="1"/>
</dbReference>
<reference evidence="9" key="1">
    <citation type="journal article" date="2023" name="Commun. Biol.">
        <title>Genome analysis of Parmales, the sister group of diatoms, reveals the evolutionary specialization of diatoms from phago-mixotrophs to photoautotrophs.</title>
        <authorList>
            <person name="Ban H."/>
            <person name="Sato S."/>
            <person name="Yoshikawa S."/>
            <person name="Yamada K."/>
            <person name="Nakamura Y."/>
            <person name="Ichinomiya M."/>
            <person name="Sato N."/>
            <person name="Blanc-Mathieu R."/>
            <person name="Endo H."/>
            <person name="Kuwata A."/>
            <person name="Ogata H."/>
        </authorList>
    </citation>
    <scope>NUCLEOTIDE SEQUENCE [LARGE SCALE GENOMIC DNA]</scope>
</reference>
<dbReference type="Proteomes" id="UP001165065">
    <property type="component" value="Unassembled WGS sequence"/>
</dbReference>
<keyword evidence="9" id="KW-1185">Reference proteome</keyword>
<dbReference type="Gene3D" id="3.40.50.150">
    <property type="entry name" value="Vaccinia Virus protein VP39"/>
    <property type="match status" value="1"/>
</dbReference>
<gene>
    <name evidence="8" type="ORF">TrCOL_g1501</name>
</gene>
<evidence type="ECO:0000259" key="7">
    <source>
        <dbReference type="Pfam" id="PF08123"/>
    </source>
</evidence>
<comment type="caution">
    <text evidence="8">The sequence shown here is derived from an EMBL/GenBank/DDBJ whole genome shotgun (WGS) entry which is preliminary data.</text>
</comment>
<evidence type="ECO:0000313" key="9">
    <source>
        <dbReference type="Proteomes" id="UP001165065"/>
    </source>
</evidence>
<dbReference type="GO" id="GO:0051726">
    <property type="term" value="P:regulation of cell cycle"/>
    <property type="evidence" value="ECO:0007669"/>
    <property type="project" value="InterPro"/>
</dbReference>
<evidence type="ECO:0000256" key="3">
    <source>
        <dbReference type="ARBA" id="ARBA00022853"/>
    </source>
</evidence>
<proteinExistence type="predicted"/>
<accession>A0A9W7GPZ9</accession>